<reference evidence="3 4" key="1">
    <citation type="journal article" date="2014" name="World J. Microbiol. Biotechnol.">
        <title>Biodiversity and physiological characteristics of Antarctic and Arctic lichens-associated bacteria.</title>
        <authorList>
            <person name="Lee Y.M."/>
            <person name="Kim E.H."/>
            <person name="Lee H.K."/>
            <person name="Hong S.G."/>
        </authorList>
    </citation>
    <scope>NUCLEOTIDE SEQUENCE [LARGE SCALE GENOMIC DNA]</scope>
    <source>
        <strain evidence="3 4">PAMC 26569</strain>
    </source>
</reference>
<dbReference type="KEGG" id="lck:HN018_11905"/>
<evidence type="ECO:0000313" key="4">
    <source>
        <dbReference type="Proteomes" id="UP000500767"/>
    </source>
</evidence>
<dbReference type="CDD" id="cd00060">
    <property type="entry name" value="FHA"/>
    <property type="match status" value="1"/>
</dbReference>
<feature type="compositionally biased region" description="Low complexity" evidence="1">
    <location>
        <begin position="288"/>
        <end position="305"/>
    </location>
</feature>
<dbReference type="Pfam" id="PF20232">
    <property type="entry name" value="T6SS_FHA_C"/>
    <property type="match status" value="1"/>
</dbReference>
<keyword evidence="4" id="KW-1185">Reference proteome</keyword>
<dbReference type="Gene3D" id="2.60.200.20">
    <property type="match status" value="1"/>
</dbReference>
<dbReference type="Proteomes" id="UP000500767">
    <property type="component" value="Chromosome"/>
</dbReference>
<feature type="region of interest" description="Disordered" evidence="1">
    <location>
        <begin position="218"/>
        <end position="311"/>
    </location>
</feature>
<dbReference type="AlphaFoldDB" id="A0A6M8HQD7"/>
<feature type="compositionally biased region" description="Pro residues" evidence="1">
    <location>
        <begin position="255"/>
        <end position="265"/>
    </location>
</feature>
<dbReference type="Pfam" id="PF00498">
    <property type="entry name" value="FHA"/>
    <property type="match status" value="1"/>
</dbReference>
<accession>A0A6M8HQD7</accession>
<feature type="region of interest" description="Disordered" evidence="1">
    <location>
        <begin position="135"/>
        <end position="197"/>
    </location>
</feature>
<evidence type="ECO:0000256" key="1">
    <source>
        <dbReference type="SAM" id="MobiDB-lite"/>
    </source>
</evidence>
<sequence length="522" mass="56376">MLTLSMLRCPVGVPPESREISGAEFSIGRDQKNDWVLPDPDRFLSKRHCVLSFGATGWQIVDTSTNGTFLNHDVDPIRDAPRGLRDGDRILLGAYEMEVALQEGEEPLLRHADQRDPAHDSARAYAHDPAHDSARAYAHDPAHDPDRSRIDGHAGGAPYSDDRLLGDPFQSSPNDPLGLATGGNQIGLPERFDPLAPADELQDNAPIMQDGAFLEARYTPPRSSSDLLPDDWDDETPPPVRLTRAPPSPTDSLPPTTPEPLPPVDKPNIEAPRPVAAIPVPPAPEPLSIPADVTGPGTDPTAGPGNDFSTGPGADAGFAAFLQGAGMAPATMPTGAAAVSTLQALGGAFRAIVHGLRRIMIGRASIKGEFRIEQTMIRASGNNPLKFSADDEDALSALLNLGRRSELSPEAAIADALHDMRLHEVAMMTAMQEAVRELLIRLEPKRMMDQAGHHTLDAWPGARRARAWTAYETQHRQIVDALSDDFDSVFGKSFARAYERAMAEVQATPDDELSSRPRTRSQ</sequence>
<dbReference type="PROSITE" id="PS50006">
    <property type="entry name" value="FHA_DOMAIN"/>
    <property type="match status" value="1"/>
</dbReference>
<evidence type="ECO:0000313" key="3">
    <source>
        <dbReference type="EMBL" id="QKE90644.1"/>
    </source>
</evidence>
<protein>
    <submittedName>
        <fullName evidence="3">Type VI secretion system-associated FHA domain protein TagH</fullName>
    </submittedName>
</protein>
<dbReference type="SMART" id="SM00240">
    <property type="entry name" value="FHA"/>
    <property type="match status" value="1"/>
</dbReference>
<dbReference type="NCBIfam" id="TIGR03354">
    <property type="entry name" value="VI_FHA"/>
    <property type="match status" value="1"/>
</dbReference>
<dbReference type="RefSeq" id="WP_171835593.1">
    <property type="nucleotide sequence ID" value="NZ_CP053708.1"/>
</dbReference>
<feature type="domain" description="FHA" evidence="2">
    <location>
        <begin position="25"/>
        <end position="75"/>
    </location>
</feature>
<dbReference type="InterPro" id="IPR008984">
    <property type="entry name" value="SMAD_FHA_dom_sf"/>
</dbReference>
<feature type="compositionally biased region" description="Basic and acidic residues" evidence="1">
    <location>
        <begin position="135"/>
        <end position="152"/>
    </location>
</feature>
<dbReference type="SUPFAM" id="SSF49879">
    <property type="entry name" value="SMAD/FHA domain"/>
    <property type="match status" value="1"/>
</dbReference>
<dbReference type="EMBL" id="CP053708">
    <property type="protein sequence ID" value="QKE90644.1"/>
    <property type="molecule type" value="Genomic_DNA"/>
</dbReference>
<name>A0A6M8HQD7_9PROT</name>
<gene>
    <name evidence="3" type="primary">tagH</name>
    <name evidence="3" type="ORF">HN018_11905</name>
</gene>
<dbReference type="InterPro" id="IPR000253">
    <property type="entry name" value="FHA_dom"/>
</dbReference>
<dbReference type="InterPro" id="IPR017735">
    <property type="entry name" value="T6SS_FHA"/>
</dbReference>
<organism evidence="3 4">
    <name type="scientific">Lichenicola cladoniae</name>
    <dbReference type="NCBI Taxonomy" id="1484109"/>
    <lineage>
        <taxon>Bacteria</taxon>
        <taxon>Pseudomonadati</taxon>
        <taxon>Pseudomonadota</taxon>
        <taxon>Alphaproteobacteria</taxon>
        <taxon>Acetobacterales</taxon>
        <taxon>Acetobacteraceae</taxon>
        <taxon>Lichenicola</taxon>
    </lineage>
</organism>
<evidence type="ECO:0000259" key="2">
    <source>
        <dbReference type="PROSITE" id="PS50006"/>
    </source>
</evidence>
<proteinExistence type="predicted"/>
<dbReference type="InterPro" id="IPR046883">
    <property type="entry name" value="T6SS_FHA_C"/>
</dbReference>